<gene>
    <name evidence="1" type="ORF">UFOPK1775_00642</name>
</gene>
<name>A0A6J6FVZ3_9ZZZZ</name>
<reference evidence="1" key="1">
    <citation type="submission" date="2020-05" db="EMBL/GenBank/DDBJ databases">
        <authorList>
            <person name="Chiriac C."/>
            <person name="Salcher M."/>
            <person name="Ghai R."/>
            <person name="Kavagutti S V."/>
        </authorList>
    </citation>
    <scope>NUCLEOTIDE SEQUENCE</scope>
</reference>
<sequence>MIKPTWALLTPNDLANKGIVGAMIPKPTATKKEAKTRTPTSRGNSAKGLVNLVFNFNWI</sequence>
<evidence type="ECO:0000313" key="1">
    <source>
        <dbReference type="EMBL" id="CAB4591154.1"/>
    </source>
</evidence>
<accession>A0A6J6FVZ3</accession>
<dbReference type="AlphaFoldDB" id="A0A6J6FVZ3"/>
<organism evidence="1">
    <name type="scientific">freshwater metagenome</name>
    <dbReference type="NCBI Taxonomy" id="449393"/>
    <lineage>
        <taxon>unclassified sequences</taxon>
        <taxon>metagenomes</taxon>
        <taxon>ecological metagenomes</taxon>
    </lineage>
</organism>
<proteinExistence type="predicted"/>
<dbReference type="EMBL" id="CAEZUB010000063">
    <property type="protein sequence ID" value="CAB4591154.1"/>
    <property type="molecule type" value="Genomic_DNA"/>
</dbReference>
<protein>
    <submittedName>
        <fullName evidence="1">Unannotated protein</fullName>
    </submittedName>
</protein>